<dbReference type="InterPro" id="IPR038116">
    <property type="entry name" value="TrpR-like_sf"/>
</dbReference>
<dbReference type="AlphaFoldDB" id="A0A554LN35"/>
<dbReference type="InterPro" id="IPR010921">
    <property type="entry name" value="Trp_repressor/repl_initiator"/>
</dbReference>
<comment type="caution">
    <text evidence="1">The sequence shown here is derived from an EMBL/GenBank/DDBJ whole genome shotgun (WGS) entry which is preliminary data.</text>
</comment>
<gene>
    <name evidence="1" type="ORF">Athens101428_336</name>
</gene>
<evidence type="ECO:0000313" key="2">
    <source>
        <dbReference type="Proteomes" id="UP000316495"/>
    </source>
</evidence>
<dbReference type="GO" id="GO:0043565">
    <property type="term" value="F:sequence-specific DNA binding"/>
    <property type="evidence" value="ECO:0007669"/>
    <property type="project" value="InterPro"/>
</dbReference>
<evidence type="ECO:0000313" key="1">
    <source>
        <dbReference type="EMBL" id="TSC94293.1"/>
    </source>
</evidence>
<accession>A0A554LN35</accession>
<sequence>MPKKGIDFEAKKLLIESLEELKSDEFIDFMESLLSSTEIKNISRRIMAAKLLLENNTYKDVEELMGMSPGTINKIHFKTKGSPAFRKLFKKD</sequence>
<dbReference type="Pfam" id="PF01371">
    <property type="entry name" value="Trp_repressor"/>
    <property type="match status" value="1"/>
</dbReference>
<organism evidence="1 2">
    <name type="scientific">Candidatus Berkelbacteria bacterium Athens1014_28</name>
    <dbReference type="NCBI Taxonomy" id="2017145"/>
    <lineage>
        <taxon>Bacteria</taxon>
        <taxon>Candidatus Berkelbacteria</taxon>
    </lineage>
</organism>
<name>A0A554LN35_9BACT</name>
<reference evidence="1 2" key="1">
    <citation type="submission" date="2017-07" db="EMBL/GenBank/DDBJ databases">
        <title>Mechanisms for carbon and nitrogen cycling indicate functional differentiation within the Candidate Phyla Radiation.</title>
        <authorList>
            <person name="Danczak R.E."/>
            <person name="Johnston M.D."/>
            <person name="Kenah C."/>
            <person name="Slattery M."/>
            <person name="Wrighton K.C."/>
            <person name="Wilkins M.J."/>
        </authorList>
    </citation>
    <scope>NUCLEOTIDE SEQUENCE [LARGE SCALE GENOMIC DNA]</scope>
    <source>
        <strain evidence="1">Athens1014_28</strain>
    </source>
</reference>
<dbReference type="InterPro" id="IPR000831">
    <property type="entry name" value="Trp_repress"/>
</dbReference>
<dbReference type="SUPFAM" id="SSF48295">
    <property type="entry name" value="TrpR-like"/>
    <property type="match status" value="1"/>
</dbReference>
<proteinExistence type="predicted"/>
<protein>
    <submittedName>
        <fullName evidence="1">Uncharacterized protein</fullName>
    </submittedName>
</protein>
<dbReference type="Proteomes" id="UP000316495">
    <property type="component" value="Unassembled WGS sequence"/>
</dbReference>
<dbReference type="EMBL" id="VMGN01000016">
    <property type="protein sequence ID" value="TSC94293.1"/>
    <property type="molecule type" value="Genomic_DNA"/>
</dbReference>
<dbReference type="GO" id="GO:0003700">
    <property type="term" value="F:DNA-binding transcription factor activity"/>
    <property type="evidence" value="ECO:0007669"/>
    <property type="project" value="InterPro"/>
</dbReference>
<dbReference type="Gene3D" id="1.10.1270.10">
    <property type="entry name" value="TrpR-like"/>
    <property type="match status" value="1"/>
</dbReference>